<keyword evidence="3" id="KW-0067">ATP-binding</keyword>
<dbReference type="GO" id="GO:0005524">
    <property type="term" value="F:ATP binding"/>
    <property type="evidence" value="ECO:0007669"/>
    <property type="project" value="UniProtKB-KW"/>
</dbReference>
<dbReference type="GO" id="GO:0003677">
    <property type="term" value="F:DNA binding"/>
    <property type="evidence" value="ECO:0007669"/>
    <property type="project" value="InterPro"/>
</dbReference>
<evidence type="ECO:0000313" key="6">
    <source>
        <dbReference type="Proteomes" id="UP000198736"/>
    </source>
</evidence>
<name>A0A0S4L7Q3_9BACT</name>
<dbReference type="InterPro" id="IPR027417">
    <property type="entry name" value="P-loop_NTPase"/>
</dbReference>
<comment type="similarity">
    <text evidence="1">Belongs to the Mg-chelatase subunits D/I family. ComM subfamily.</text>
</comment>
<keyword evidence="2" id="KW-0547">Nucleotide-binding</keyword>
<dbReference type="PANTHER" id="PTHR32039">
    <property type="entry name" value="MAGNESIUM-CHELATASE SUBUNIT CHLI"/>
    <property type="match status" value="1"/>
</dbReference>
<dbReference type="InterPro" id="IPR045006">
    <property type="entry name" value="CHLI-like"/>
</dbReference>
<dbReference type="InterPro" id="IPR004482">
    <property type="entry name" value="Mg_chelat-rel"/>
</dbReference>
<dbReference type="InterPro" id="IPR001208">
    <property type="entry name" value="MCM_dom"/>
</dbReference>
<proteinExistence type="inferred from homology"/>
<dbReference type="InterPro" id="IPR020568">
    <property type="entry name" value="Ribosomal_Su5_D2-typ_SF"/>
</dbReference>
<keyword evidence="6" id="KW-1185">Reference proteome</keyword>
<dbReference type="Proteomes" id="UP000198736">
    <property type="component" value="Unassembled WGS sequence"/>
</dbReference>
<dbReference type="SUPFAM" id="SSF52540">
    <property type="entry name" value="P-loop containing nucleoside triphosphate hydrolases"/>
    <property type="match status" value="1"/>
</dbReference>
<accession>A0A0S4L7Q3</accession>
<dbReference type="NCBIfam" id="TIGR00368">
    <property type="entry name" value="YifB family Mg chelatase-like AAA ATPase"/>
    <property type="match status" value="1"/>
</dbReference>
<dbReference type="Pfam" id="PF13335">
    <property type="entry name" value="Mg_chelatase_C"/>
    <property type="match status" value="1"/>
</dbReference>
<feature type="domain" description="AAA+ ATPase" evidence="4">
    <location>
        <begin position="211"/>
        <end position="394"/>
    </location>
</feature>
<sequence>MLAKVRSAALVGLDAHLVDVEVDISGGLPQFSVVGLPDAIVKESRDRVRSALKNTGFHFPAKRITVNLAPAGLKKEGSGLDLAIAVGILVAEEVIPQAMLDQRVLIGELSLDGRVKPVTGALSFALACRTKYDLLLPADNGAEAALVDGVSAYPLHTLPEAVEFLKGSHAIARSRSTHVLPESAGTTEDEDYTDVCGQDHAKRALEVAAAGGHNVLMVGPPGSGKTMLARRLPSILPLLESEEAIETTRIHSVAGQLAPDRPLLTVRPFRAPHHSISDAGLVGGGTVPKPGEVSLAHNGVLFLDESPEFKRGVLEGLRQPLEDGHIVLTRVSGTLKYPARFMLIAAMNPCPCGYYGDRIRPCMCTGPQIHRYRAKLSGPLLDRLDIHLDVPPVPVRELRADLPAPEGSAVIRSRVIGARERQRRRYRRDGIYTNAQLKPRMVKRYCGLDQSAQELLEQAMARLRLSARAHGRILRVARTIADLADSERIEALHIAEAIQYRSFDRSPDL</sequence>
<dbReference type="InterPro" id="IPR003593">
    <property type="entry name" value="AAA+_ATPase"/>
</dbReference>
<dbReference type="Pfam" id="PF01078">
    <property type="entry name" value="Mg_chelatase"/>
    <property type="match status" value="1"/>
</dbReference>
<dbReference type="InterPro" id="IPR000523">
    <property type="entry name" value="Mg_chelatse_chII-like_cat_dom"/>
</dbReference>
<gene>
    <name evidence="5" type="ORF">COMA2_110105</name>
</gene>
<dbReference type="InterPro" id="IPR025158">
    <property type="entry name" value="Mg_chelat-rel_C"/>
</dbReference>
<dbReference type="RefSeq" id="WP_090894644.1">
    <property type="nucleotide sequence ID" value="NZ_CZPZ01000003.1"/>
</dbReference>
<evidence type="ECO:0000256" key="3">
    <source>
        <dbReference type="ARBA" id="ARBA00022840"/>
    </source>
</evidence>
<dbReference type="PANTHER" id="PTHR32039:SF7">
    <property type="entry name" value="COMPETENCE PROTEIN COMM"/>
    <property type="match status" value="1"/>
</dbReference>
<dbReference type="Pfam" id="PF13541">
    <property type="entry name" value="ChlI"/>
    <property type="match status" value="1"/>
</dbReference>
<dbReference type="AlphaFoldDB" id="A0A0S4L7Q3"/>
<dbReference type="SUPFAM" id="SSF54211">
    <property type="entry name" value="Ribosomal protein S5 domain 2-like"/>
    <property type="match status" value="1"/>
</dbReference>
<reference evidence="6" key="1">
    <citation type="submission" date="2015-10" db="EMBL/GenBank/DDBJ databases">
        <authorList>
            <person name="Luecker S."/>
            <person name="Luecker S."/>
        </authorList>
    </citation>
    <scope>NUCLEOTIDE SEQUENCE [LARGE SCALE GENOMIC DNA]</scope>
</reference>
<evidence type="ECO:0000256" key="2">
    <source>
        <dbReference type="ARBA" id="ARBA00022741"/>
    </source>
</evidence>
<evidence type="ECO:0000313" key="5">
    <source>
        <dbReference type="EMBL" id="CUS32814.1"/>
    </source>
</evidence>
<dbReference type="SMART" id="SM00382">
    <property type="entry name" value="AAA"/>
    <property type="match status" value="1"/>
</dbReference>
<dbReference type="PRINTS" id="PR01657">
    <property type="entry name" value="MCMFAMILY"/>
</dbReference>
<dbReference type="OrthoDB" id="9813147at2"/>
<protein>
    <recommendedName>
        <fullName evidence="4">AAA+ ATPase domain-containing protein</fullName>
    </recommendedName>
</protein>
<dbReference type="Gene3D" id="3.30.230.10">
    <property type="match status" value="1"/>
</dbReference>
<organism evidence="5 6">
    <name type="scientific">Candidatus Nitrospira nitrificans</name>
    <dbReference type="NCBI Taxonomy" id="1742973"/>
    <lineage>
        <taxon>Bacteria</taxon>
        <taxon>Pseudomonadati</taxon>
        <taxon>Nitrospirota</taxon>
        <taxon>Nitrospiria</taxon>
        <taxon>Nitrospirales</taxon>
        <taxon>Nitrospiraceae</taxon>
        <taxon>Nitrospira</taxon>
    </lineage>
</organism>
<evidence type="ECO:0000259" key="4">
    <source>
        <dbReference type="SMART" id="SM00382"/>
    </source>
</evidence>
<dbReference type="InterPro" id="IPR014721">
    <property type="entry name" value="Ribsml_uS5_D2-typ_fold_subgr"/>
</dbReference>
<dbReference type="Gene3D" id="3.40.50.300">
    <property type="entry name" value="P-loop containing nucleotide triphosphate hydrolases"/>
    <property type="match status" value="1"/>
</dbReference>
<dbReference type="STRING" id="1742973.COMA2_110105"/>
<dbReference type="CDD" id="cd00009">
    <property type="entry name" value="AAA"/>
    <property type="match status" value="1"/>
</dbReference>
<dbReference type="EMBL" id="CZPZ01000003">
    <property type="protein sequence ID" value="CUS32814.1"/>
    <property type="molecule type" value="Genomic_DNA"/>
</dbReference>
<evidence type="ECO:0000256" key="1">
    <source>
        <dbReference type="ARBA" id="ARBA00006354"/>
    </source>
</evidence>